<evidence type="ECO:0008006" key="4">
    <source>
        <dbReference type="Google" id="ProtNLM"/>
    </source>
</evidence>
<dbReference type="RefSeq" id="WP_014704366.1">
    <property type="nucleotide sequence ID" value="NC_017856.1"/>
</dbReference>
<keyword evidence="3" id="KW-1185">Reference proteome</keyword>
<protein>
    <recommendedName>
        <fullName evidence="4">DUF3325 domain-containing protein</fullName>
    </recommendedName>
</protein>
<dbReference type="Proteomes" id="UP000009145">
    <property type="component" value="Chromosome"/>
</dbReference>
<feature type="transmembrane region" description="Helical" evidence="1">
    <location>
        <begin position="59"/>
        <end position="82"/>
    </location>
</feature>
<reference evidence="2 3" key="1">
    <citation type="journal article" date="2012" name="J. Bacteriol.">
        <title>Complete genome sequences of Methylophaga sp. strain JAM1 and Methylophaga sp. strain JAM7.</title>
        <authorList>
            <person name="Villeneuve C."/>
            <person name="Martineau C."/>
            <person name="Mauffrey F."/>
            <person name="Villemur R."/>
        </authorList>
    </citation>
    <scope>NUCLEOTIDE SEQUENCE [LARGE SCALE GENOMIC DNA]</scope>
    <source>
        <strain evidence="2 3">JAM7</strain>
    </source>
</reference>
<evidence type="ECO:0000256" key="1">
    <source>
        <dbReference type="SAM" id="Phobius"/>
    </source>
</evidence>
<organism evidence="2 3">
    <name type="scientific">Methylophaga frappieri (strain ATCC BAA-2434 / DSM 25690 / JAM7)</name>
    <dbReference type="NCBI Taxonomy" id="754477"/>
    <lineage>
        <taxon>Bacteria</taxon>
        <taxon>Pseudomonadati</taxon>
        <taxon>Pseudomonadota</taxon>
        <taxon>Gammaproteobacteria</taxon>
        <taxon>Thiotrichales</taxon>
        <taxon>Piscirickettsiaceae</taxon>
        <taxon>Methylophaga</taxon>
    </lineage>
</organism>
<dbReference type="eggNOG" id="ENOG502ZHY6">
    <property type="taxonomic scope" value="Bacteria"/>
</dbReference>
<dbReference type="PATRIC" id="fig|754477.3.peg.1776"/>
<feature type="transmembrane region" description="Helical" evidence="1">
    <location>
        <begin position="35"/>
        <end position="52"/>
    </location>
</feature>
<keyword evidence="1" id="KW-0812">Transmembrane</keyword>
<proteinExistence type="predicted"/>
<keyword evidence="1" id="KW-0472">Membrane</keyword>
<feature type="transmembrane region" description="Helical" evidence="1">
    <location>
        <begin position="88"/>
        <end position="107"/>
    </location>
</feature>
<dbReference type="HOGENOM" id="CLU_2193848_0_0_6"/>
<dbReference type="EMBL" id="CP003380">
    <property type="protein sequence ID" value="AFJ02946.1"/>
    <property type="molecule type" value="Genomic_DNA"/>
</dbReference>
<keyword evidence="1" id="KW-1133">Transmembrane helix</keyword>
<sequence>MIDILALQLAWFACVPVYCAARQQKIRDLPLAKSVAWPLFLVGSVLATILLMQSYHWLTAVVLVLLVVMLGWILLAIVTPYFVHAWRVLPAISLLVLIVSLIGYGDVG</sequence>
<evidence type="ECO:0000313" key="2">
    <source>
        <dbReference type="EMBL" id="AFJ02946.1"/>
    </source>
</evidence>
<dbReference type="KEGG" id="mec:Q7C_1805"/>
<name>I1YJ53_METFJ</name>
<evidence type="ECO:0000313" key="3">
    <source>
        <dbReference type="Proteomes" id="UP000009145"/>
    </source>
</evidence>
<gene>
    <name evidence="2" type="ordered locus">Q7C_1805</name>
</gene>
<dbReference type="AlphaFoldDB" id="I1YJ53"/>
<accession>I1YJ53</accession>
<dbReference type="STRING" id="754477.Q7C_1805"/>